<dbReference type="InterPro" id="IPR036188">
    <property type="entry name" value="FAD/NAD-bd_sf"/>
</dbReference>
<dbReference type="Gene3D" id="3.50.50.60">
    <property type="entry name" value="FAD/NAD(P)-binding domain"/>
    <property type="match status" value="1"/>
</dbReference>
<dbReference type="EMBL" id="JBHSCX010000006">
    <property type="protein sequence ID" value="MFC4362529.1"/>
    <property type="molecule type" value="Genomic_DNA"/>
</dbReference>
<comment type="similarity">
    <text evidence="2 5">Belongs to the GMC oxidoreductase family.</text>
</comment>
<evidence type="ECO:0000259" key="8">
    <source>
        <dbReference type="PROSITE" id="PS00624"/>
    </source>
</evidence>
<accession>A0ABV8V659</accession>
<evidence type="ECO:0000259" key="7">
    <source>
        <dbReference type="PROSITE" id="PS00623"/>
    </source>
</evidence>
<keyword evidence="6" id="KW-0812">Transmembrane</keyword>
<dbReference type="Pfam" id="PF00732">
    <property type="entry name" value="GMC_oxred_N"/>
    <property type="match status" value="1"/>
</dbReference>
<dbReference type="SUPFAM" id="SSF54373">
    <property type="entry name" value="FAD-linked reductases, C-terminal domain"/>
    <property type="match status" value="1"/>
</dbReference>
<dbReference type="NCBIfam" id="NF002550">
    <property type="entry name" value="PRK02106.1"/>
    <property type="match status" value="1"/>
</dbReference>
<reference evidence="10" key="1">
    <citation type="journal article" date="2019" name="Int. J. Syst. Evol. Microbiol.">
        <title>The Global Catalogue of Microorganisms (GCM) 10K type strain sequencing project: providing services to taxonomists for standard genome sequencing and annotation.</title>
        <authorList>
            <consortium name="The Broad Institute Genomics Platform"/>
            <consortium name="The Broad Institute Genome Sequencing Center for Infectious Disease"/>
            <person name="Wu L."/>
            <person name="Ma J."/>
        </authorList>
    </citation>
    <scope>NUCLEOTIDE SEQUENCE [LARGE SCALE GENOMIC DNA]</scope>
    <source>
        <strain evidence="10">CECT 8570</strain>
    </source>
</reference>
<sequence>MSKTYDYIIVGAGSAGCVLANRLSADENVQVCLIEAGGDDRNPIIYTPMGVIAALAGGLFNWLFHTKAQPTMGNRKIYCPRGKVLGGSSSINAMLYVRGQPEDYDAWAEAGNEGWSFKALLPYFKKAQHQERGASEFHGVGGPLNVAEIRNHHKLCEAFIAAGVELGEKYNDDFNGADQEGLGWYQTTQKNGQRHSAAAAYLHPVLAQRRNLTVITKALTRRVLFEGKRATGVEVEVKGEQYMLSAAREVIVSCGSFGSPQLLLLSGVGAKAKLDSQGITQVHELAGVGENLQEHVDVLVVAKDKTSTSWGVLRPRQIVRSIGALVQYLTKRSGMLSSTIAEAGGFIKSDPSLTTPDLQLHITPIAMDDHGRSLKYYFHYGMSVHVCYLRPHSRGSVSLASADPSVDPVIDLNMLSDARDVKALVAGVKKVRAMFRAQALQHSYAGEFSPGEELSSDAELETFLRMKANHVYHPVGSCKMGSDPMAVVDDQLRVHGLEALRVVDASIMPNIISGNTNAPTIMIAEKAADLILGNRYN</sequence>
<feature type="domain" description="Glucose-methanol-choline oxidoreductase N-terminal" evidence="8">
    <location>
        <begin position="255"/>
        <end position="269"/>
    </location>
</feature>
<keyword evidence="3 5" id="KW-0285">Flavoprotein</keyword>
<evidence type="ECO:0000313" key="10">
    <source>
        <dbReference type="Proteomes" id="UP001595840"/>
    </source>
</evidence>
<gene>
    <name evidence="9" type="ORF">ACFOX3_09450</name>
</gene>
<comment type="caution">
    <text evidence="9">The sequence shown here is derived from an EMBL/GenBank/DDBJ whole genome shotgun (WGS) entry which is preliminary data.</text>
</comment>
<dbReference type="PANTHER" id="PTHR11552">
    <property type="entry name" value="GLUCOSE-METHANOL-CHOLINE GMC OXIDOREDUCTASE"/>
    <property type="match status" value="1"/>
</dbReference>
<evidence type="ECO:0000256" key="6">
    <source>
        <dbReference type="SAM" id="Phobius"/>
    </source>
</evidence>
<evidence type="ECO:0000256" key="5">
    <source>
        <dbReference type="RuleBase" id="RU003968"/>
    </source>
</evidence>
<dbReference type="Gene3D" id="3.30.560.10">
    <property type="entry name" value="Glucose Oxidase, domain 3"/>
    <property type="match status" value="1"/>
</dbReference>
<dbReference type="PANTHER" id="PTHR11552:SF147">
    <property type="entry name" value="CHOLINE DEHYDROGENASE, MITOCHONDRIAL"/>
    <property type="match status" value="1"/>
</dbReference>
<dbReference type="Proteomes" id="UP001595840">
    <property type="component" value="Unassembled WGS sequence"/>
</dbReference>
<keyword evidence="4 5" id="KW-0274">FAD</keyword>
<dbReference type="SUPFAM" id="SSF51905">
    <property type="entry name" value="FAD/NAD(P)-binding domain"/>
    <property type="match status" value="1"/>
</dbReference>
<name>A0ABV8V659_9GAMM</name>
<dbReference type="PIRSF" id="PIRSF000137">
    <property type="entry name" value="Alcohol_oxidase"/>
    <property type="match status" value="1"/>
</dbReference>
<dbReference type="PROSITE" id="PS51257">
    <property type="entry name" value="PROKAR_LIPOPROTEIN"/>
    <property type="match status" value="1"/>
</dbReference>
<dbReference type="PROSITE" id="PS00624">
    <property type="entry name" value="GMC_OXRED_2"/>
    <property type="match status" value="1"/>
</dbReference>
<evidence type="ECO:0000256" key="1">
    <source>
        <dbReference type="ARBA" id="ARBA00001974"/>
    </source>
</evidence>
<keyword evidence="6" id="KW-0472">Membrane</keyword>
<dbReference type="PROSITE" id="PS00623">
    <property type="entry name" value="GMC_OXRED_1"/>
    <property type="match status" value="1"/>
</dbReference>
<protein>
    <submittedName>
        <fullName evidence="9">GMC family oxidoreductase</fullName>
    </submittedName>
</protein>
<dbReference type="InterPro" id="IPR012132">
    <property type="entry name" value="GMC_OxRdtase"/>
</dbReference>
<keyword evidence="10" id="KW-1185">Reference proteome</keyword>
<organism evidence="9 10">
    <name type="scientific">Simiduia curdlanivorans</name>
    <dbReference type="NCBI Taxonomy" id="1492769"/>
    <lineage>
        <taxon>Bacteria</taxon>
        <taxon>Pseudomonadati</taxon>
        <taxon>Pseudomonadota</taxon>
        <taxon>Gammaproteobacteria</taxon>
        <taxon>Cellvibrionales</taxon>
        <taxon>Cellvibrionaceae</taxon>
        <taxon>Simiduia</taxon>
    </lineage>
</organism>
<evidence type="ECO:0000256" key="4">
    <source>
        <dbReference type="ARBA" id="ARBA00022827"/>
    </source>
</evidence>
<proteinExistence type="inferred from homology"/>
<keyword evidence="6" id="KW-1133">Transmembrane helix</keyword>
<dbReference type="InterPro" id="IPR007867">
    <property type="entry name" value="GMC_OxRtase_C"/>
</dbReference>
<evidence type="ECO:0000256" key="3">
    <source>
        <dbReference type="ARBA" id="ARBA00022630"/>
    </source>
</evidence>
<dbReference type="InterPro" id="IPR000172">
    <property type="entry name" value="GMC_OxRdtase_N"/>
</dbReference>
<evidence type="ECO:0000313" key="9">
    <source>
        <dbReference type="EMBL" id="MFC4362529.1"/>
    </source>
</evidence>
<evidence type="ECO:0000256" key="2">
    <source>
        <dbReference type="ARBA" id="ARBA00010790"/>
    </source>
</evidence>
<dbReference type="RefSeq" id="WP_290260429.1">
    <property type="nucleotide sequence ID" value="NZ_JAUFQG010000004.1"/>
</dbReference>
<dbReference type="Pfam" id="PF05199">
    <property type="entry name" value="GMC_oxred_C"/>
    <property type="match status" value="1"/>
</dbReference>
<feature type="transmembrane region" description="Helical" evidence="6">
    <location>
        <begin position="44"/>
        <end position="64"/>
    </location>
</feature>
<comment type="cofactor">
    <cofactor evidence="1">
        <name>FAD</name>
        <dbReference type="ChEBI" id="CHEBI:57692"/>
    </cofactor>
</comment>
<feature type="domain" description="Glucose-methanol-choline oxidoreductase N-terminal" evidence="7">
    <location>
        <begin position="82"/>
        <end position="105"/>
    </location>
</feature>